<dbReference type="InterPro" id="IPR028939">
    <property type="entry name" value="P5C_Rdtase_cat_N"/>
</dbReference>
<dbReference type="GO" id="GO:0055129">
    <property type="term" value="P:L-proline biosynthetic process"/>
    <property type="evidence" value="ECO:0007669"/>
    <property type="project" value="TreeGrafter"/>
</dbReference>
<reference evidence="7" key="2">
    <citation type="submission" date="2025-08" db="UniProtKB">
        <authorList>
            <consortium name="Ensembl"/>
        </authorList>
    </citation>
    <scope>IDENTIFICATION</scope>
</reference>
<accession>A0A8I5U554</accession>
<evidence type="ECO:0000256" key="2">
    <source>
        <dbReference type="ARBA" id="ARBA00023002"/>
    </source>
</evidence>
<reference evidence="7" key="3">
    <citation type="submission" date="2025-09" db="UniProtKB">
        <authorList>
            <consortium name="Ensembl"/>
        </authorList>
    </citation>
    <scope>IDENTIFICATION</scope>
</reference>
<dbReference type="KEGG" id="pon:100439148"/>
<evidence type="ECO:0000313" key="8">
    <source>
        <dbReference type="Proteomes" id="UP000001595"/>
    </source>
</evidence>
<dbReference type="GeneTree" id="ENSGT00950000183044"/>
<dbReference type="SUPFAM" id="SSF51735">
    <property type="entry name" value="NAD(P)-binding Rossmann-fold domains"/>
    <property type="match status" value="1"/>
</dbReference>
<dbReference type="Pfam" id="PF03807">
    <property type="entry name" value="F420_oxidored"/>
    <property type="match status" value="1"/>
</dbReference>
<evidence type="ECO:0000256" key="4">
    <source>
        <dbReference type="ARBA" id="ARBA00072230"/>
    </source>
</evidence>
<dbReference type="Gene3D" id="3.40.50.720">
    <property type="entry name" value="NAD(P)-binding Rossmann-like Domain"/>
    <property type="match status" value="1"/>
</dbReference>
<evidence type="ECO:0000256" key="3">
    <source>
        <dbReference type="ARBA" id="ARBA00054560"/>
    </source>
</evidence>
<proteinExistence type="inferred from homology"/>
<dbReference type="OrthoDB" id="195672at2759"/>
<dbReference type="FunFam" id="3.40.50.720:FF:000447">
    <property type="entry name" value="NADP dependent oxidoreductase domain containing 1"/>
    <property type="match status" value="1"/>
</dbReference>
<dbReference type="PANTHER" id="PTHR11645">
    <property type="entry name" value="PYRROLINE-5-CARBOXYLATE REDUCTASE"/>
    <property type="match status" value="1"/>
</dbReference>
<dbReference type="OMA" id="YCDSFGI"/>
<protein>
    <recommendedName>
        <fullName evidence="4">NADP-dependent oxidoreductase domain-containing protein 1</fullName>
    </recommendedName>
</protein>
<feature type="domain" description="Pyrroline-5-carboxylate reductase catalytic N-terminal" evidence="6">
    <location>
        <begin position="110"/>
        <end position="200"/>
    </location>
</feature>
<gene>
    <name evidence="7" type="primary">NOXRED1</name>
</gene>
<dbReference type="RefSeq" id="XP_054386874.1">
    <property type="nucleotide sequence ID" value="XM_054530899.2"/>
</dbReference>
<evidence type="ECO:0000256" key="5">
    <source>
        <dbReference type="SAM" id="SignalP"/>
    </source>
</evidence>
<evidence type="ECO:0000259" key="6">
    <source>
        <dbReference type="Pfam" id="PF03807"/>
    </source>
</evidence>
<evidence type="ECO:0000256" key="1">
    <source>
        <dbReference type="ARBA" id="ARBA00005525"/>
    </source>
</evidence>
<sequence>MLVTPVLRNCFKGIRLHLLLLHFAIPGNSGLEMDMLQDLESLQFEYGVPEEDRIWLYLQGRSRGLMIKACAHATFFCKLLYNLRASLNENQSSRHLSIGSLNSATPEEFKVGIIGGGHLGKQLAGTLLQLGPIPAESLRISTRRPETLGELQKLGIKCFYHNADLVSWANVIFLCCLPSQLPNICVEIHTSLEKTSIVYSFIAAIPLPRLKLLLNHTNILRPQYQYGEDSVSVWGANKGVVAALQDPTILQATCPYSPAGGIILNIKWLEGVFYAALNICTARNMAHSQVLQLLSELFLSVHFEDCGKDTASCPKFQLTDFVSKAYGKNLSQERPFPWFDLTDVQLKETPFSQHLSSSPVLQDHLTHLYCASFGISLTKEQPVISTGSPSQ</sequence>
<dbReference type="InterPro" id="IPR036291">
    <property type="entry name" value="NAD(P)-bd_dom_sf"/>
</dbReference>
<dbReference type="CTD" id="122945"/>
<feature type="signal peptide" evidence="5">
    <location>
        <begin position="1"/>
        <end position="30"/>
    </location>
</feature>
<dbReference type="AlphaFoldDB" id="A0A8I5U554"/>
<evidence type="ECO:0000313" key="7">
    <source>
        <dbReference type="Ensembl" id="ENSPPYP00000035229.1"/>
    </source>
</evidence>
<reference evidence="7 8" key="1">
    <citation type="submission" date="2008-02" db="EMBL/GenBank/DDBJ databases">
        <title>A 6x draft sequence assembly of the Pongo pygmaeus abelii genome.</title>
        <authorList>
            <person name="Wilson R.K."/>
            <person name="Mardis E."/>
        </authorList>
    </citation>
    <scope>NUCLEOTIDE SEQUENCE [LARGE SCALE GENOMIC DNA]</scope>
</reference>
<organism evidence="7 8">
    <name type="scientific">Pongo abelii</name>
    <name type="common">Sumatran orangutan</name>
    <name type="synonym">Pongo pygmaeus abelii</name>
    <dbReference type="NCBI Taxonomy" id="9601"/>
    <lineage>
        <taxon>Eukaryota</taxon>
        <taxon>Metazoa</taxon>
        <taxon>Chordata</taxon>
        <taxon>Craniata</taxon>
        <taxon>Vertebrata</taxon>
        <taxon>Euteleostomi</taxon>
        <taxon>Mammalia</taxon>
        <taxon>Eutheria</taxon>
        <taxon>Euarchontoglires</taxon>
        <taxon>Primates</taxon>
        <taxon>Haplorrhini</taxon>
        <taxon>Catarrhini</taxon>
        <taxon>Hominidae</taxon>
        <taxon>Pongo</taxon>
    </lineage>
</organism>
<keyword evidence="5" id="KW-0732">Signal</keyword>
<dbReference type="PANTHER" id="PTHR11645:SF58">
    <property type="entry name" value="NADP-DEPENDENT OXIDOREDUCTASE DOMAIN-CONTAINING PROTEIN 1"/>
    <property type="match status" value="1"/>
</dbReference>
<name>A0A8I5U554_PONAB</name>
<dbReference type="Ensembl" id="ENSPPYT00000038593.1">
    <property type="protein sequence ID" value="ENSPPYP00000035229.1"/>
    <property type="gene ID" value="ENSPPYG00000006024.2"/>
</dbReference>
<dbReference type="Proteomes" id="UP000001595">
    <property type="component" value="Chromosome 14"/>
</dbReference>
<feature type="chain" id="PRO_5035298064" description="NADP-dependent oxidoreductase domain-containing protein 1" evidence="5">
    <location>
        <begin position="31"/>
        <end position="391"/>
    </location>
</feature>
<keyword evidence="2" id="KW-0560">Oxidoreductase</keyword>
<comment type="similarity">
    <text evidence="1">Belongs to the pyrroline-5-carboxylate reductase family.</text>
</comment>
<dbReference type="GO" id="GO:0004735">
    <property type="term" value="F:pyrroline-5-carboxylate reductase activity"/>
    <property type="evidence" value="ECO:0007669"/>
    <property type="project" value="TreeGrafter"/>
</dbReference>
<keyword evidence="8" id="KW-1185">Reference proteome</keyword>
<comment type="function">
    <text evidence="3">Probable oxidoreductase.</text>
</comment>
<dbReference type="GeneID" id="100439148"/>